<organism evidence="4 5">
    <name type="scientific">Cladophialophora bantiana (strain ATCC 10958 / CBS 173.52 / CDC B-1940 / NIH 8579)</name>
    <name type="common">Xylohypha bantiana</name>
    <dbReference type="NCBI Taxonomy" id="1442370"/>
    <lineage>
        <taxon>Eukaryota</taxon>
        <taxon>Fungi</taxon>
        <taxon>Dikarya</taxon>
        <taxon>Ascomycota</taxon>
        <taxon>Pezizomycotina</taxon>
        <taxon>Eurotiomycetes</taxon>
        <taxon>Chaetothyriomycetidae</taxon>
        <taxon>Chaetothyriales</taxon>
        <taxon>Herpotrichiellaceae</taxon>
        <taxon>Cladophialophora</taxon>
    </lineage>
</organism>
<evidence type="ECO:0000313" key="5">
    <source>
        <dbReference type="Proteomes" id="UP000053789"/>
    </source>
</evidence>
<evidence type="ECO:0000256" key="3">
    <source>
        <dbReference type="SAM" id="MobiDB-lite"/>
    </source>
</evidence>
<dbReference type="RefSeq" id="XP_016623143.1">
    <property type="nucleotide sequence ID" value="XM_016761293.1"/>
</dbReference>
<keyword evidence="1" id="KW-0238">DNA-binding</keyword>
<evidence type="ECO:0000256" key="1">
    <source>
        <dbReference type="ARBA" id="ARBA00023125"/>
    </source>
</evidence>
<dbReference type="GO" id="GO:0003677">
    <property type="term" value="F:DNA binding"/>
    <property type="evidence" value="ECO:0007669"/>
    <property type="project" value="UniProtKB-KW"/>
</dbReference>
<keyword evidence="5" id="KW-1185">Reference proteome</keyword>
<proteinExistence type="predicted"/>
<sequence>MASVSLTLRRRGVRAACDRCYELKERCERASITSTCVRCDRLAQVCLTVRPQRPAGRRPRPRHREHSASQTASSPSSTNAQFQRHVGAWLRDVPDLCPEERELIMFLLYQPQTLQFYVVSPSFEDAERRSLEAPFKLPAAWPVLKDAYLAYAGGLKAFHAESSINVDVDANLCHASSAMRTLRTLSVASSEDAALCLTLGIVLALSIYGAVGVGVPDICHYCLSAASPFIEPAASIPGTEPQLIFFVLLETMDCAVHRRKPTLRIPSPAPGRVDRHLGLCLPLLPYYYDLCVISHSLIDASNASFIFTLHQHLERIHTAVNAWQPYPPDRFVHDFSSAEVVHLLAQARVYRLAALLMAHRLQHKFGQEDVRADIWSREVITELELARRTTQRPIRFVTLPFVIAAIEIRDPVARTKAVQDVDEYVDQFMPVVQEATKTFLWRIWRERDAKAICSWFDSVCKPASTMDALASTLVEPVRASMFLDMEGPSAHRGEMKPEERPLATEMGSIQIEGLDRSFAALWSGGRVVGIGSAGKEEDNSPRRKRPLALQTLAAALLNSQVQTRSSPTVLSSNPAALPNVYIVTPHTSQAIPMLHVLLANTMSNSKAAIELLKPVRLLQYFDLEGLAESLAEVSQDLYRRTQANNEPIGAEGGNRTRLKDIVLVQGLGQTVSATHRRSGLVQSNALLGDLTRNITQISRISRHILVLVEVTLEIGAAHESRSNQAAPRSRRAPAAVSLESVFAGSGGESLRLCSGHESLSRTLEAALDCIIVEHDGFGRVNESRRCTEFGEQVIEVVKDRVGDLMGLWDIWKGG</sequence>
<dbReference type="HOGENOM" id="CLU_346814_0_0_1"/>
<dbReference type="EMBL" id="KN846983">
    <property type="protein sequence ID" value="KIW96474.1"/>
    <property type="molecule type" value="Genomic_DNA"/>
</dbReference>
<accession>A0A0D2IIA7</accession>
<keyword evidence="2" id="KW-0539">Nucleus</keyword>
<dbReference type="Proteomes" id="UP000053789">
    <property type="component" value="Unassembled WGS sequence"/>
</dbReference>
<dbReference type="AlphaFoldDB" id="A0A0D2IIA7"/>
<dbReference type="SUPFAM" id="SSF57701">
    <property type="entry name" value="Zn2/Cys6 DNA-binding domain"/>
    <property type="match status" value="1"/>
</dbReference>
<feature type="region of interest" description="Disordered" evidence="3">
    <location>
        <begin position="53"/>
        <end position="79"/>
    </location>
</feature>
<evidence type="ECO:0000256" key="2">
    <source>
        <dbReference type="ARBA" id="ARBA00023242"/>
    </source>
</evidence>
<reference evidence="4" key="1">
    <citation type="submission" date="2015-01" db="EMBL/GenBank/DDBJ databases">
        <title>The Genome Sequence of Cladophialophora bantiana CBS 173.52.</title>
        <authorList>
            <consortium name="The Broad Institute Genomics Platform"/>
            <person name="Cuomo C."/>
            <person name="de Hoog S."/>
            <person name="Gorbushina A."/>
            <person name="Stielow B."/>
            <person name="Teixiera M."/>
            <person name="Abouelleil A."/>
            <person name="Chapman S.B."/>
            <person name="Priest M."/>
            <person name="Young S.K."/>
            <person name="Wortman J."/>
            <person name="Nusbaum C."/>
            <person name="Birren B."/>
        </authorList>
    </citation>
    <scope>NUCLEOTIDE SEQUENCE [LARGE SCALE GENOMIC DNA]</scope>
    <source>
        <strain evidence="4">CBS 173.52</strain>
    </source>
</reference>
<dbReference type="GO" id="GO:0008270">
    <property type="term" value="F:zinc ion binding"/>
    <property type="evidence" value="ECO:0007669"/>
    <property type="project" value="InterPro"/>
</dbReference>
<evidence type="ECO:0008006" key="6">
    <source>
        <dbReference type="Google" id="ProtNLM"/>
    </source>
</evidence>
<name>A0A0D2IIA7_CLAB1</name>
<evidence type="ECO:0000313" key="4">
    <source>
        <dbReference type="EMBL" id="KIW96474.1"/>
    </source>
</evidence>
<dbReference type="VEuPathDB" id="FungiDB:Z519_03543"/>
<feature type="compositionally biased region" description="Basic residues" evidence="3">
    <location>
        <begin position="55"/>
        <end position="65"/>
    </location>
</feature>
<dbReference type="OrthoDB" id="4137815at2759"/>
<dbReference type="GeneID" id="27696471"/>
<dbReference type="GO" id="GO:0000981">
    <property type="term" value="F:DNA-binding transcription factor activity, RNA polymerase II-specific"/>
    <property type="evidence" value="ECO:0007669"/>
    <property type="project" value="InterPro"/>
</dbReference>
<gene>
    <name evidence="4" type="ORF">Z519_03543</name>
</gene>
<protein>
    <recommendedName>
        <fullName evidence="6">Zn(2)-C6 fungal-type domain-containing protein</fullName>
    </recommendedName>
</protein>
<dbReference type="InterPro" id="IPR036864">
    <property type="entry name" value="Zn2-C6_fun-type_DNA-bd_sf"/>
</dbReference>
<feature type="compositionally biased region" description="Low complexity" evidence="3">
    <location>
        <begin position="68"/>
        <end position="79"/>
    </location>
</feature>